<dbReference type="OrthoDB" id="9759607at2"/>
<dbReference type="InterPro" id="IPR000700">
    <property type="entry name" value="PAS-assoc_C"/>
</dbReference>
<keyword evidence="6" id="KW-1185">Reference proteome</keyword>
<dbReference type="Proteomes" id="UP000293568">
    <property type="component" value="Chromosome"/>
</dbReference>
<dbReference type="RefSeq" id="WP_129440940.1">
    <property type="nucleotide sequence ID" value="NZ_CP035492.1"/>
</dbReference>
<dbReference type="Pfam" id="PF00990">
    <property type="entry name" value="GGDEF"/>
    <property type="match status" value="1"/>
</dbReference>
<keyword evidence="1" id="KW-0175">Coiled coil</keyword>
<reference evidence="5 6" key="1">
    <citation type="submission" date="2019-01" db="EMBL/GenBank/DDBJ databases">
        <title>Genome sequencing of strain FW100M-2.</title>
        <authorList>
            <person name="Heo J."/>
            <person name="Kim S.-J."/>
            <person name="Kim J.-S."/>
            <person name="Hong S.-B."/>
            <person name="Kwon S.-W."/>
        </authorList>
    </citation>
    <scope>NUCLEOTIDE SEQUENCE [LARGE SCALE GENOMIC DNA]</scope>
    <source>
        <strain evidence="5 6">FW100M-2</strain>
    </source>
</reference>
<dbReference type="FunFam" id="3.30.70.270:FF:000001">
    <property type="entry name" value="Diguanylate cyclase domain protein"/>
    <property type="match status" value="1"/>
</dbReference>
<dbReference type="KEGG" id="pprt:ET464_11290"/>
<accession>A0A4V0YF91</accession>
<feature type="transmembrane region" description="Helical" evidence="2">
    <location>
        <begin position="136"/>
        <end position="159"/>
    </location>
</feature>
<sequence>MNWKMWLDFSVFIGLLGLFFYMFAFSSITKLHRIYLMLHIIFMIWPFFQFISQTSTPNTEVRLFYLSVAYAGLTLLGVGWLVFTIFLTGQPYIVKRKRLIAFSLPAVLCAAAVIANPEGWFVTRSAETGFLKYGPLYWAMLAEIALYLAVSFVIMAYTFRKALTDPHKKMIRTAANGLAALVLFGAADLIVNGYLLHNISGYKPLLSIGLTVVSLYLVHAMTRQKVFDIIQIAQRDVMNTMPSGILVLDEHDIIVDANMIFRPFYRLRIGDKFDPLAMAERLRVADKRAVVAFFKEQAENPGERLELELCAYLDGLRYLLMQSAPIRNKRKQTIGRLITFQDVTELRLLIEETNTQNELLQERNRELMQIQQELSEANRKLEHMAITDSLTGCFNRRHLLERMEEGLAQSIKTKEPFSIIMLDIDLFKTINDTYGHLVGDEVLCATVEAVRGTLKATDVFARYGGEEFAIYMPGTTKEQAEFVAERMKEAVQNNQLAIDAERLPISVTISIGLISIESREIAFITDHKAFIHVLLNQADSALYEAKFSGRNRIVKRKMA</sequence>
<evidence type="ECO:0000313" key="6">
    <source>
        <dbReference type="Proteomes" id="UP000293568"/>
    </source>
</evidence>
<dbReference type="PANTHER" id="PTHR45138">
    <property type="entry name" value="REGULATORY COMPONENTS OF SENSORY TRANSDUCTION SYSTEM"/>
    <property type="match status" value="1"/>
</dbReference>
<evidence type="ECO:0000259" key="3">
    <source>
        <dbReference type="PROSITE" id="PS50113"/>
    </source>
</evidence>
<dbReference type="InterPro" id="IPR031621">
    <property type="entry name" value="HisKA_7TM"/>
</dbReference>
<organism evidence="5 6">
    <name type="scientific">Paenibacillus protaetiae</name>
    <dbReference type="NCBI Taxonomy" id="2509456"/>
    <lineage>
        <taxon>Bacteria</taxon>
        <taxon>Bacillati</taxon>
        <taxon>Bacillota</taxon>
        <taxon>Bacilli</taxon>
        <taxon>Bacillales</taxon>
        <taxon>Paenibacillaceae</taxon>
        <taxon>Paenibacillus</taxon>
    </lineage>
</organism>
<keyword evidence="2" id="KW-0812">Transmembrane</keyword>
<dbReference type="GO" id="GO:1902201">
    <property type="term" value="P:negative regulation of bacterial-type flagellum-dependent cell motility"/>
    <property type="evidence" value="ECO:0007669"/>
    <property type="project" value="TreeGrafter"/>
</dbReference>
<dbReference type="InterPro" id="IPR050469">
    <property type="entry name" value="Diguanylate_Cyclase"/>
</dbReference>
<feature type="transmembrane region" description="Helical" evidence="2">
    <location>
        <begin position="34"/>
        <end position="51"/>
    </location>
</feature>
<keyword evidence="2" id="KW-1133">Transmembrane helix</keyword>
<feature type="transmembrane region" description="Helical" evidence="2">
    <location>
        <begin position="99"/>
        <end position="116"/>
    </location>
</feature>
<dbReference type="GO" id="GO:0005886">
    <property type="term" value="C:plasma membrane"/>
    <property type="evidence" value="ECO:0007669"/>
    <property type="project" value="TreeGrafter"/>
</dbReference>
<dbReference type="PANTHER" id="PTHR45138:SF9">
    <property type="entry name" value="DIGUANYLATE CYCLASE DGCM-RELATED"/>
    <property type="match status" value="1"/>
</dbReference>
<dbReference type="SUPFAM" id="SSF55073">
    <property type="entry name" value="Nucleotide cyclase"/>
    <property type="match status" value="1"/>
</dbReference>
<evidence type="ECO:0000256" key="2">
    <source>
        <dbReference type="SAM" id="Phobius"/>
    </source>
</evidence>
<dbReference type="Gene3D" id="3.30.450.20">
    <property type="entry name" value="PAS domain"/>
    <property type="match status" value="1"/>
</dbReference>
<feature type="coiled-coil region" evidence="1">
    <location>
        <begin position="343"/>
        <end position="387"/>
    </location>
</feature>
<dbReference type="EMBL" id="CP035492">
    <property type="protein sequence ID" value="QAY66891.1"/>
    <property type="molecule type" value="Genomic_DNA"/>
</dbReference>
<protein>
    <submittedName>
        <fullName evidence="5">Diguanylate cyclase</fullName>
    </submittedName>
</protein>
<evidence type="ECO:0000313" key="5">
    <source>
        <dbReference type="EMBL" id="QAY66891.1"/>
    </source>
</evidence>
<dbReference type="PROSITE" id="PS50887">
    <property type="entry name" value="GGDEF"/>
    <property type="match status" value="1"/>
</dbReference>
<dbReference type="Gene3D" id="3.30.70.270">
    <property type="match status" value="1"/>
</dbReference>
<evidence type="ECO:0000259" key="4">
    <source>
        <dbReference type="PROSITE" id="PS50887"/>
    </source>
</evidence>
<dbReference type="SUPFAM" id="SSF55785">
    <property type="entry name" value="PYP-like sensor domain (PAS domain)"/>
    <property type="match status" value="1"/>
</dbReference>
<dbReference type="AlphaFoldDB" id="A0A4V0YF91"/>
<dbReference type="PROSITE" id="PS50113">
    <property type="entry name" value="PAC"/>
    <property type="match status" value="1"/>
</dbReference>
<dbReference type="InterPro" id="IPR029787">
    <property type="entry name" value="Nucleotide_cyclase"/>
</dbReference>
<dbReference type="GO" id="GO:0043709">
    <property type="term" value="P:cell adhesion involved in single-species biofilm formation"/>
    <property type="evidence" value="ECO:0007669"/>
    <property type="project" value="TreeGrafter"/>
</dbReference>
<dbReference type="GO" id="GO:0052621">
    <property type="term" value="F:diguanylate cyclase activity"/>
    <property type="evidence" value="ECO:0007669"/>
    <property type="project" value="TreeGrafter"/>
</dbReference>
<keyword evidence="2" id="KW-0472">Membrane</keyword>
<evidence type="ECO:0000256" key="1">
    <source>
        <dbReference type="SAM" id="Coils"/>
    </source>
</evidence>
<dbReference type="SMART" id="SM00267">
    <property type="entry name" value="GGDEF"/>
    <property type="match status" value="1"/>
</dbReference>
<dbReference type="CDD" id="cd01949">
    <property type="entry name" value="GGDEF"/>
    <property type="match status" value="1"/>
</dbReference>
<feature type="domain" description="GGDEF" evidence="4">
    <location>
        <begin position="415"/>
        <end position="558"/>
    </location>
</feature>
<name>A0A4V0YF91_9BACL</name>
<feature type="transmembrane region" description="Helical" evidence="2">
    <location>
        <begin position="171"/>
        <end position="195"/>
    </location>
</feature>
<feature type="domain" description="PAC" evidence="3">
    <location>
        <begin position="303"/>
        <end position="355"/>
    </location>
</feature>
<dbReference type="NCBIfam" id="TIGR00254">
    <property type="entry name" value="GGDEF"/>
    <property type="match status" value="1"/>
</dbReference>
<dbReference type="InterPro" id="IPR043128">
    <property type="entry name" value="Rev_trsase/Diguanyl_cyclase"/>
</dbReference>
<dbReference type="InterPro" id="IPR035965">
    <property type="entry name" value="PAS-like_dom_sf"/>
</dbReference>
<proteinExistence type="predicted"/>
<dbReference type="Pfam" id="PF16927">
    <property type="entry name" value="HisKA_7TM"/>
    <property type="match status" value="1"/>
</dbReference>
<dbReference type="InterPro" id="IPR000160">
    <property type="entry name" value="GGDEF_dom"/>
</dbReference>
<feature type="transmembrane region" description="Helical" evidence="2">
    <location>
        <begin position="6"/>
        <end position="25"/>
    </location>
</feature>
<gene>
    <name evidence="5" type="ORF">ET464_11290</name>
</gene>
<feature type="transmembrane region" description="Helical" evidence="2">
    <location>
        <begin position="63"/>
        <end position="87"/>
    </location>
</feature>